<evidence type="ECO:0000313" key="1">
    <source>
        <dbReference type="EMBL" id="GGV09690.1"/>
    </source>
</evidence>
<protein>
    <submittedName>
        <fullName evidence="1">Uncharacterized protein</fullName>
    </submittedName>
</protein>
<dbReference type="EMBL" id="BMTD01000013">
    <property type="protein sequence ID" value="GGV09690.1"/>
    <property type="molecule type" value="Genomic_DNA"/>
</dbReference>
<name>A0A918MCN6_9ACTN</name>
<reference evidence="1" key="2">
    <citation type="submission" date="2020-09" db="EMBL/GenBank/DDBJ databases">
        <authorList>
            <person name="Sun Q."/>
            <person name="Ohkuma M."/>
        </authorList>
    </citation>
    <scope>NUCLEOTIDE SEQUENCE</scope>
    <source>
        <strain evidence="1">JCM 4369</strain>
    </source>
</reference>
<sequence length="153" mass="16751">MGDSGESVSVDAMKQTVNYHQLTAGMAYPTFYRNLFLDLRKAMADAVVHARGAQKGLWPKDVTTTGAKHVDLDSLTGDSVLMPKLFRRLADYLILNDGSSSLAGFRAYLEQRDDRLFIISTGQSTGFGTVVDVSNGNTVKLTTPPEDLVFDEK</sequence>
<dbReference type="AlphaFoldDB" id="A0A918MCN6"/>
<reference evidence="1" key="1">
    <citation type="journal article" date="2014" name="Int. J. Syst. Evol. Microbiol.">
        <title>Complete genome sequence of Corynebacterium casei LMG S-19264T (=DSM 44701T), isolated from a smear-ripened cheese.</title>
        <authorList>
            <consortium name="US DOE Joint Genome Institute (JGI-PGF)"/>
            <person name="Walter F."/>
            <person name="Albersmeier A."/>
            <person name="Kalinowski J."/>
            <person name="Ruckert C."/>
        </authorList>
    </citation>
    <scope>NUCLEOTIDE SEQUENCE</scope>
    <source>
        <strain evidence="1">JCM 4369</strain>
    </source>
</reference>
<evidence type="ECO:0000313" key="2">
    <source>
        <dbReference type="Proteomes" id="UP000618795"/>
    </source>
</evidence>
<organism evidence="1 2">
    <name type="scientific">Streptomyces filipinensis</name>
    <dbReference type="NCBI Taxonomy" id="66887"/>
    <lineage>
        <taxon>Bacteria</taxon>
        <taxon>Bacillati</taxon>
        <taxon>Actinomycetota</taxon>
        <taxon>Actinomycetes</taxon>
        <taxon>Kitasatosporales</taxon>
        <taxon>Streptomycetaceae</taxon>
        <taxon>Streptomyces</taxon>
    </lineage>
</organism>
<proteinExistence type="predicted"/>
<comment type="caution">
    <text evidence="1">The sequence shown here is derived from an EMBL/GenBank/DDBJ whole genome shotgun (WGS) entry which is preliminary data.</text>
</comment>
<accession>A0A918MCN6</accession>
<keyword evidence="2" id="KW-1185">Reference proteome</keyword>
<gene>
    <name evidence="1" type="ORF">GCM10010260_55150</name>
</gene>
<dbReference type="Proteomes" id="UP000618795">
    <property type="component" value="Unassembled WGS sequence"/>
</dbReference>